<evidence type="ECO:0000256" key="5">
    <source>
        <dbReference type="ARBA" id="ARBA00023136"/>
    </source>
</evidence>
<keyword evidence="3" id="KW-0732">Signal</keyword>
<sequence>MSYETCASYCSGYNYFGVEYGDECYCGDNFTNPTTAAPESDCYFACAGNSSEVCGAGNRMNLFESITVHTGPGNPTIAGYTYAGCHTDSVGARVLAEQYTYDNAMTVEECATFCAGYTYFGTEYGTQCFCGNSFANPTSEAAETDCSFLCPGNSQEYCGAGNRLTMYSKS</sequence>
<dbReference type="InterPro" id="IPR002889">
    <property type="entry name" value="WSC_carb-bd"/>
</dbReference>
<dbReference type="AlphaFoldDB" id="A0A8E2JB36"/>
<gene>
    <name evidence="8" type="ORF">K432DRAFT_307214</name>
</gene>
<reference evidence="8 9" key="1">
    <citation type="journal article" date="2016" name="Nat. Commun.">
        <title>Ectomycorrhizal ecology is imprinted in the genome of the dominant symbiotic fungus Cenococcum geophilum.</title>
        <authorList>
            <consortium name="DOE Joint Genome Institute"/>
            <person name="Peter M."/>
            <person name="Kohler A."/>
            <person name="Ohm R.A."/>
            <person name="Kuo A."/>
            <person name="Krutzmann J."/>
            <person name="Morin E."/>
            <person name="Arend M."/>
            <person name="Barry K.W."/>
            <person name="Binder M."/>
            <person name="Choi C."/>
            <person name="Clum A."/>
            <person name="Copeland A."/>
            <person name="Grisel N."/>
            <person name="Haridas S."/>
            <person name="Kipfer T."/>
            <person name="LaButti K."/>
            <person name="Lindquist E."/>
            <person name="Lipzen A."/>
            <person name="Maire R."/>
            <person name="Meier B."/>
            <person name="Mihaltcheva S."/>
            <person name="Molinier V."/>
            <person name="Murat C."/>
            <person name="Poggeler S."/>
            <person name="Quandt C.A."/>
            <person name="Sperisen C."/>
            <person name="Tritt A."/>
            <person name="Tisserant E."/>
            <person name="Crous P.W."/>
            <person name="Henrissat B."/>
            <person name="Nehls U."/>
            <person name="Egli S."/>
            <person name="Spatafora J.W."/>
            <person name="Grigoriev I.V."/>
            <person name="Martin F.M."/>
        </authorList>
    </citation>
    <scope>NUCLEOTIDE SEQUENCE [LARGE SCALE GENOMIC DNA]</scope>
    <source>
        <strain evidence="8 9">CBS 459.81</strain>
    </source>
</reference>
<dbReference type="InterPro" id="IPR051836">
    <property type="entry name" value="Kremen_rcpt"/>
</dbReference>
<dbReference type="GO" id="GO:0005886">
    <property type="term" value="C:plasma membrane"/>
    <property type="evidence" value="ECO:0007669"/>
    <property type="project" value="TreeGrafter"/>
</dbReference>
<keyword evidence="6" id="KW-0325">Glycoprotein</keyword>
<evidence type="ECO:0000256" key="1">
    <source>
        <dbReference type="ARBA" id="ARBA00004167"/>
    </source>
</evidence>
<evidence type="ECO:0000259" key="7">
    <source>
        <dbReference type="PROSITE" id="PS51212"/>
    </source>
</evidence>
<dbReference type="Proteomes" id="UP000250266">
    <property type="component" value="Unassembled WGS sequence"/>
</dbReference>
<organism evidence="8 9">
    <name type="scientific">Lepidopterella palustris CBS 459.81</name>
    <dbReference type="NCBI Taxonomy" id="1314670"/>
    <lineage>
        <taxon>Eukaryota</taxon>
        <taxon>Fungi</taxon>
        <taxon>Dikarya</taxon>
        <taxon>Ascomycota</taxon>
        <taxon>Pezizomycotina</taxon>
        <taxon>Dothideomycetes</taxon>
        <taxon>Pleosporomycetidae</taxon>
        <taxon>Mytilinidiales</taxon>
        <taxon>Argynnaceae</taxon>
        <taxon>Lepidopterella</taxon>
    </lineage>
</organism>
<keyword evidence="5" id="KW-0472">Membrane</keyword>
<proteinExistence type="predicted"/>
<evidence type="ECO:0000256" key="4">
    <source>
        <dbReference type="ARBA" id="ARBA00022989"/>
    </source>
</evidence>
<name>A0A8E2JB36_9PEZI</name>
<dbReference type="PROSITE" id="PS51212">
    <property type="entry name" value="WSC"/>
    <property type="match status" value="2"/>
</dbReference>
<dbReference type="EMBL" id="KV745247">
    <property type="protein sequence ID" value="OCK76049.1"/>
    <property type="molecule type" value="Genomic_DNA"/>
</dbReference>
<evidence type="ECO:0000256" key="2">
    <source>
        <dbReference type="ARBA" id="ARBA00022692"/>
    </source>
</evidence>
<dbReference type="OrthoDB" id="5985073at2759"/>
<keyword evidence="4" id="KW-1133">Transmembrane helix</keyword>
<evidence type="ECO:0000313" key="8">
    <source>
        <dbReference type="EMBL" id="OCK76049.1"/>
    </source>
</evidence>
<protein>
    <submittedName>
        <fullName evidence="8">WSC-domain-containing protein</fullName>
    </submittedName>
</protein>
<keyword evidence="9" id="KW-1185">Reference proteome</keyword>
<comment type="subcellular location">
    <subcellularLocation>
        <location evidence="1">Membrane</location>
        <topology evidence="1">Single-pass membrane protein</topology>
    </subcellularLocation>
</comment>
<feature type="domain" description="WSC" evidence="7">
    <location>
        <begin position="79"/>
        <end position="170"/>
    </location>
</feature>
<dbReference type="SMART" id="SM00321">
    <property type="entry name" value="WSC"/>
    <property type="match status" value="2"/>
</dbReference>
<feature type="domain" description="WSC" evidence="7">
    <location>
        <begin position="1"/>
        <end position="66"/>
    </location>
</feature>
<dbReference type="PANTHER" id="PTHR24269">
    <property type="entry name" value="KREMEN PROTEIN"/>
    <property type="match status" value="1"/>
</dbReference>
<evidence type="ECO:0000256" key="3">
    <source>
        <dbReference type="ARBA" id="ARBA00022729"/>
    </source>
</evidence>
<dbReference type="PANTHER" id="PTHR24269:SF16">
    <property type="entry name" value="PROTEIN SLG1"/>
    <property type="match status" value="1"/>
</dbReference>
<evidence type="ECO:0000256" key="6">
    <source>
        <dbReference type="ARBA" id="ARBA00023180"/>
    </source>
</evidence>
<dbReference type="Pfam" id="PF01822">
    <property type="entry name" value="WSC"/>
    <property type="match status" value="2"/>
</dbReference>
<accession>A0A8E2JB36</accession>
<keyword evidence="2" id="KW-0812">Transmembrane</keyword>
<evidence type="ECO:0000313" key="9">
    <source>
        <dbReference type="Proteomes" id="UP000250266"/>
    </source>
</evidence>